<evidence type="ECO:0000313" key="2">
    <source>
        <dbReference type="Proteomes" id="UP000217790"/>
    </source>
</evidence>
<dbReference type="OrthoDB" id="3084332at2759"/>
<gene>
    <name evidence="1" type="ORF">ARMGADRAFT_1080406</name>
</gene>
<dbReference type="AlphaFoldDB" id="A0A2H3DY65"/>
<name>A0A2H3DY65_ARMGA</name>
<sequence length="188" mass="20946">MSFIPSASEDVVVANLFGHGLVVFVRGGVARIAWTSCKFVEARLYIPMLIACVVSSDIIGKIDARYMDCFTPLFGAGLQRNKRRAASVGAAHRLHRVRYMPFAREPSYLLRVVNAEFERLNLFRLKAIAGAHHIETSGGEGVGWYRNAISEHLFLGHCLSWVNSPIPEIPIGCLDFLAESYFTHSIHN</sequence>
<reference evidence="2" key="1">
    <citation type="journal article" date="2017" name="Nat. Ecol. Evol.">
        <title>Genome expansion and lineage-specific genetic innovations in the forest pathogenic fungi Armillaria.</title>
        <authorList>
            <person name="Sipos G."/>
            <person name="Prasanna A.N."/>
            <person name="Walter M.C."/>
            <person name="O'Connor E."/>
            <person name="Balint B."/>
            <person name="Krizsan K."/>
            <person name="Kiss B."/>
            <person name="Hess J."/>
            <person name="Varga T."/>
            <person name="Slot J."/>
            <person name="Riley R."/>
            <person name="Boka B."/>
            <person name="Rigling D."/>
            <person name="Barry K."/>
            <person name="Lee J."/>
            <person name="Mihaltcheva S."/>
            <person name="LaButti K."/>
            <person name="Lipzen A."/>
            <person name="Waldron R."/>
            <person name="Moloney N.M."/>
            <person name="Sperisen C."/>
            <person name="Kredics L."/>
            <person name="Vagvoelgyi C."/>
            <person name="Patrignani A."/>
            <person name="Fitzpatrick D."/>
            <person name="Nagy I."/>
            <person name="Doyle S."/>
            <person name="Anderson J.B."/>
            <person name="Grigoriev I.V."/>
            <person name="Gueldener U."/>
            <person name="Muensterkoetter M."/>
            <person name="Nagy L.G."/>
        </authorList>
    </citation>
    <scope>NUCLEOTIDE SEQUENCE [LARGE SCALE GENOMIC DNA]</scope>
    <source>
        <strain evidence="2">Ar21-2</strain>
    </source>
</reference>
<proteinExistence type="predicted"/>
<dbReference type="InParanoid" id="A0A2H3DY65"/>
<dbReference type="EMBL" id="KZ293657">
    <property type="protein sequence ID" value="PBK93253.1"/>
    <property type="molecule type" value="Genomic_DNA"/>
</dbReference>
<keyword evidence="2" id="KW-1185">Reference proteome</keyword>
<accession>A0A2H3DY65</accession>
<evidence type="ECO:0000313" key="1">
    <source>
        <dbReference type="EMBL" id="PBK93253.1"/>
    </source>
</evidence>
<organism evidence="1 2">
    <name type="scientific">Armillaria gallica</name>
    <name type="common">Bulbous honey fungus</name>
    <name type="synonym">Armillaria bulbosa</name>
    <dbReference type="NCBI Taxonomy" id="47427"/>
    <lineage>
        <taxon>Eukaryota</taxon>
        <taxon>Fungi</taxon>
        <taxon>Dikarya</taxon>
        <taxon>Basidiomycota</taxon>
        <taxon>Agaricomycotina</taxon>
        <taxon>Agaricomycetes</taxon>
        <taxon>Agaricomycetidae</taxon>
        <taxon>Agaricales</taxon>
        <taxon>Marasmiineae</taxon>
        <taxon>Physalacriaceae</taxon>
        <taxon>Armillaria</taxon>
    </lineage>
</organism>
<protein>
    <submittedName>
        <fullName evidence="1">Uncharacterized protein</fullName>
    </submittedName>
</protein>
<dbReference type="Proteomes" id="UP000217790">
    <property type="component" value="Unassembled WGS sequence"/>
</dbReference>